<accession>A0A438BNK0</accession>
<dbReference type="PANTHER" id="PTHR33592">
    <property type="entry name" value="TRANSMEMBRANE PROTEIN"/>
    <property type="match status" value="1"/>
</dbReference>
<dbReference type="PANTHER" id="PTHR33592:SF3">
    <property type="entry name" value="TRANSMEMBRANE PROTEIN"/>
    <property type="match status" value="1"/>
</dbReference>
<reference evidence="1 2" key="1">
    <citation type="journal article" date="2018" name="PLoS Genet.">
        <title>Population sequencing reveals clonal diversity and ancestral inbreeding in the grapevine cultivar Chardonnay.</title>
        <authorList>
            <person name="Roach M.J."/>
            <person name="Johnson D.L."/>
            <person name="Bohlmann J."/>
            <person name="van Vuuren H.J."/>
            <person name="Jones S.J."/>
            <person name="Pretorius I.S."/>
            <person name="Schmidt S.A."/>
            <person name="Borneman A.R."/>
        </authorList>
    </citation>
    <scope>NUCLEOTIDE SEQUENCE [LARGE SCALE GENOMIC DNA]</scope>
    <source>
        <strain evidence="2">cv. Chardonnay</strain>
        <tissue evidence="1">Leaf</tissue>
    </source>
</reference>
<sequence>MNYLKHIDLIHEYIKEFSTLMLEIPKMTEGDGLPMQGQDSATILSMFHDILEKETPFIVLMVTKGGERLPKAIKGILDEFKGMIPLELLKRLPQRGKKIIKSSRSWIGQVEAVRPLHGWAEGNNLLRQSLQPDLVPSSSPSPCTHIPRQSGGRCSLSEMNVASHVGLAPPTFPNFVIDVAVVSVAKDNHAQDRSS</sequence>
<dbReference type="Proteomes" id="UP000288805">
    <property type="component" value="Unassembled WGS sequence"/>
</dbReference>
<dbReference type="EMBL" id="QGNW01002702">
    <property type="protein sequence ID" value="RVW12519.1"/>
    <property type="molecule type" value="Genomic_DNA"/>
</dbReference>
<evidence type="ECO:0000313" key="2">
    <source>
        <dbReference type="Proteomes" id="UP000288805"/>
    </source>
</evidence>
<evidence type="ECO:0000313" key="1">
    <source>
        <dbReference type="EMBL" id="RVW12519.1"/>
    </source>
</evidence>
<gene>
    <name evidence="1" type="ORF">CK203_082471</name>
</gene>
<comment type="caution">
    <text evidence="1">The sequence shown here is derived from an EMBL/GenBank/DDBJ whole genome shotgun (WGS) entry which is preliminary data.</text>
</comment>
<organism evidence="1 2">
    <name type="scientific">Vitis vinifera</name>
    <name type="common">Grape</name>
    <dbReference type="NCBI Taxonomy" id="29760"/>
    <lineage>
        <taxon>Eukaryota</taxon>
        <taxon>Viridiplantae</taxon>
        <taxon>Streptophyta</taxon>
        <taxon>Embryophyta</taxon>
        <taxon>Tracheophyta</taxon>
        <taxon>Spermatophyta</taxon>
        <taxon>Magnoliopsida</taxon>
        <taxon>eudicotyledons</taxon>
        <taxon>Gunneridae</taxon>
        <taxon>Pentapetalae</taxon>
        <taxon>rosids</taxon>
        <taxon>Vitales</taxon>
        <taxon>Vitaceae</taxon>
        <taxon>Viteae</taxon>
        <taxon>Vitis</taxon>
    </lineage>
</organism>
<dbReference type="AlphaFoldDB" id="A0A438BNK0"/>
<name>A0A438BNK0_VITVI</name>
<protein>
    <submittedName>
        <fullName evidence="1">Uncharacterized protein</fullName>
    </submittedName>
</protein>
<proteinExistence type="predicted"/>